<organism evidence="2 3">
    <name type="scientific">Polarella glacialis</name>
    <name type="common">Dinoflagellate</name>
    <dbReference type="NCBI Taxonomy" id="89957"/>
    <lineage>
        <taxon>Eukaryota</taxon>
        <taxon>Sar</taxon>
        <taxon>Alveolata</taxon>
        <taxon>Dinophyceae</taxon>
        <taxon>Suessiales</taxon>
        <taxon>Suessiaceae</taxon>
        <taxon>Polarella</taxon>
    </lineage>
</organism>
<gene>
    <name evidence="2" type="ORF">PGLA2088_LOCUS6061</name>
</gene>
<dbReference type="InterPro" id="IPR029033">
    <property type="entry name" value="His_PPase_superfam"/>
</dbReference>
<dbReference type="CDD" id="cd07067">
    <property type="entry name" value="HP_PGM_like"/>
    <property type="match status" value="1"/>
</dbReference>
<dbReference type="PANTHER" id="PTHR40252">
    <property type="entry name" value="BLR0328 PROTEIN"/>
    <property type="match status" value="1"/>
</dbReference>
<dbReference type="InterPro" id="IPR013078">
    <property type="entry name" value="His_Pase_superF_clade-1"/>
</dbReference>
<protein>
    <recommendedName>
        <fullName evidence="1">FIST domain-containing protein</fullName>
    </recommendedName>
</protein>
<dbReference type="PANTHER" id="PTHR40252:SF2">
    <property type="entry name" value="BLR0328 PROTEIN"/>
    <property type="match status" value="1"/>
</dbReference>
<evidence type="ECO:0000313" key="3">
    <source>
        <dbReference type="Proteomes" id="UP000626109"/>
    </source>
</evidence>
<dbReference type="SMART" id="SM00897">
    <property type="entry name" value="FIST"/>
    <property type="match status" value="1"/>
</dbReference>
<reference evidence="2" key="1">
    <citation type="submission" date="2021-02" db="EMBL/GenBank/DDBJ databases">
        <authorList>
            <person name="Dougan E. K."/>
            <person name="Rhodes N."/>
            <person name="Thang M."/>
            <person name="Chan C."/>
        </authorList>
    </citation>
    <scope>NUCLEOTIDE SEQUENCE</scope>
</reference>
<comment type="caution">
    <text evidence="2">The sequence shown here is derived from an EMBL/GenBank/DDBJ whole genome shotgun (WGS) entry which is preliminary data.</text>
</comment>
<evidence type="ECO:0000313" key="2">
    <source>
        <dbReference type="EMBL" id="CAE8647876.1"/>
    </source>
</evidence>
<dbReference type="Pfam" id="PF08495">
    <property type="entry name" value="FIST"/>
    <property type="match status" value="1"/>
</dbReference>
<dbReference type="SUPFAM" id="SSF53254">
    <property type="entry name" value="Phosphoglycerate mutase-like"/>
    <property type="match status" value="1"/>
</dbReference>
<evidence type="ECO:0000259" key="1">
    <source>
        <dbReference type="SMART" id="SM00897"/>
    </source>
</evidence>
<sequence>MDRCLPSCLPELPSCLPDLPSCLPERCLPTSLRRHHSCRVTTDFLAVHSSAARVMRRLPSHIPMARELRKIVYLVRHAEAVHNVQELMAQEEARLQGGSADEMEAARKRCLSNPAFLDASLSAGGQDQVRCAADNFSALLSKTHYPQPEIVFVSPLERTLQTATLLFPSHSQTHAIEFVREKRTGLPCDERKPVGELKVVFPDVDFADIEEADSVSCDGYTFHQGLKESNDAVGLRAAPLLDFLRCQPSDAIAVVTHKGFLRELGNGPWKDILDLEGGRLSSVFGNAEVRVCEIHWDLSGQPSVKAMSLKEATLQPRMVVFSQGTPSPEMFRRHSDGGLPRQVSLSIDVPNGGGLFMAAGVSQHEDSATAAVEAWRKMEKKLQGAATFALVFCQCQVEASVVASVLRAQAGAAVVVGGSSTRGVLTKDGFGRVGIVGFRGLAYRYGVGSSPKASGPDARKAGQAAAKAATRGKGSLPDFIFLCVSPGHEDAVLEGIRDVCGDTPVFGGSTADDSVVGLSPNETWWQMRSDLTGVETLTDGIVLAAIWLYADANVSCFLSHCYSAAGSKGVITKARGRVLSEINGLPAAEVLNEWMEGALQEQVEHGGLVQMQTILSPLAVLPLPPLRDWNPVAYHLARLQAAIAMDFSPERHSGYDLHHDLRLLHVKSVISGGQLECYGAVATGEVRFLKSKQSDVSGALHALTKEAMDRANFVIQGAIVDICAGYASTFQDLQVLLDALPKELPDFFCFFSFGEQGMINGTACHGNLMINVAVFG</sequence>
<dbReference type="Pfam" id="PF00300">
    <property type="entry name" value="His_Phos_1"/>
    <property type="match status" value="1"/>
</dbReference>
<feature type="domain" description="FIST" evidence="1">
    <location>
        <begin position="385"/>
        <end position="586"/>
    </location>
</feature>
<name>A0A813IBD8_POLGL</name>
<dbReference type="EMBL" id="CAJNNW010005941">
    <property type="protein sequence ID" value="CAE8647876.1"/>
    <property type="molecule type" value="Genomic_DNA"/>
</dbReference>
<dbReference type="Proteomes" id="UP000626109">
    <property type="component" value="Unassembled WGS sequence"/>
</dbReference>
<proteinExistence type="predicted"/>
<dbReference type="SMART" id="SM00855">
    <property type="entry name" value="PGAM"/>
    <property type="match status" value="1"/>
</dbReference>
<dbReference type="Gene3D" id="3.40.50.1240">
    <property type="entry name" value="Phosphoglycerate mutase-like"/>
    <property type="match status" value="1"/>
</dbReference>
<dbReference type="AlphaFoldDB" id="A0A813IBD8"/>
<dbReference type="InterPro" id="IPR013702">
    <property type="entry name" value="FIST_domain_N"/>
</dbReference>
<accession>A0A813IBD8</accession>